<dbReference type="InterPro" id="IPR044174">
    <property type="entry name" value="BC10-like"/>
</dbReference>
<evidence type="ECO:0000256" key="3">
    <source>
        <dbReference type="ARBA" id="ARBA00022679"/>
    </source>
</evidence>
<keyword evidence="3" id="KW-0808">Transferase</keyword>
<keyword evidence="5" id="KW-0325">Glycoprotein</keyword>
<sequence>MLSPTPFSLICAVLLCLPLTIIFTITSPTATTTTTIPTQISQSPKPTKTYQKINLISPPKSLPLDDDSLFRLAARVNSRPPRSDRPKIAFLFLTTTPLPFSPLWERFFNQTPKTHFSIYVHADPRFPYDPPFSGVFAHRVIPSRPAQRFTSTLISATRRLLAHALLDDPKNAMFALLSPSCIPIRSFNFTYQTLARSKKSFIEILDNEIGAYDRWAARGEDAMLPQVKLEEFRIGSQFWILKRKHARAVVGDHRLWSKFKLPCQRWDTCYPEENYFPTLLNMRDPGGCVPATLTHVDWRGRFDGHPRTYEASEVGPDLITSLRNDRPKYGDEKESGNGSDWSVTERRDPFLFARKFPPDAIEPLMSMANDVIFKD</sequence>
<keyword evidence="9" id="KW-1185">Reference proteome</keyword>
<organism evidence="8 9">
    <name type="scientific">Prunus yedoensis var. nudiflora</name>
    <dbReference type="NCBI Taxonomy" id="2094558"/>
    <lineage>
        <taxon>Eukaryota</taxon>
        <taxon>Viridiplantae</taxon>
        <taxon>Streptophyta</taxon>
        <taxon>Embryophyta</taxon>
        <taxon>Tracheophyta</taxon>
        <taxon>Spermatophyta</taxon>
        <taxon>Magnoliopsida</taxon>
        <taxon>eudicotyledons</taxon>
        <taxon>Gunneridae</taxon>
        <taxon>Pentapetalae</taxon>
        <taxon>rosids</taxon>
        <taxon>fabids</taxon>
        <taxon>Rosales</taxon>
        <taxon>Rosaceae</taxon>
        <taxon>Amygdaloideae</taxon>
        <taxon>Amygdaleae</taxon>
        <taxon>Prunus</taxon>
    </lineage>
</organism>
<comment type="caution">
    <text evidence="8">The sequence shown here is derived from an EMBL/GenBank/DDBJ whole genome shotgun (WGS) entry which is preliminary data.</text>
</comment>
<feature type="region of interest" description="Disordered" evidence="6">
    <location>
        <begin position="322"/>
        <end position="342"/>
    </location>
</feature>
<dbReference type="GO" id="GO:0016757">
    <property type="term" value="F:glycosyltransferase activity"/>
    <property type="evidence" value="ECO:0007669"/>
    <property type="project" value="UniProtKB-KW"/>
</dbReference>
<comment type="subcellular location">
    <subcellularLocation>
        <location evidence="1">Membrane</location>
        <topology evidence="1">Single-pass type II membrane protein</topology>
    </subcellularLocation>
</comment>
<evidence type="ECO:0000313" key="8">
    <source>
        <dbReference type="EMBL" id="PQM38698.1"/>
    </source>
</evidence>
<evidence type="ECO:0000256" key="7">
    <source>
        <dbReference type="SAM" id="SignalP"/>
    </source>
</evidence>
<reference evidence="8 9" key="1">
    <citation type="submission" date="2018-02" db="EMBL/GenBank/DDBJ databases">
        <title>Draft genome of wild Prunus yedoensis var. nudiflora.</title>
        <authorList>
            <person name="Baek S."/>
            <person name="Kim J.-H."/>
            <person name="Choi K."/>
            <person name="Kim G.-B."/>
            <person name="Cho A."/>
            <person name="Jang H."/>
            <person name="Shin C.-H."/>
            <person name="Yu H.-J."/>
            <person name="Mun J.-H."/>
        </authorList>
    </citation>
    <scope>NUCLEOTIDE SEQUENCE [LARGE SCALE GENOMIC DNA]</scope>
    <source>
        <strain evidence="9">cv. Jeju island</strain>
        <tissue evidence="8">Leaf</tissue>
    </source>
</reference>
<feature type="chain" id="PRO_5016341139" description="Glycosyltransferase BC10" evidence="7">
    <location>
        <begin position="32"/>
        <end position="375"/>
    </location>
</feature>
<evidence type="ECO:0008006" key="10">
    <source>
        <dbReference type="Google" id="ProtNLM"/>
    </source>
</evidence>
<feature type="signal peptide" evidence="7">
    <location>
        <begin position="1"/>
        <end position="31"/>
    </location>
</feature>
<evidence type="ECO:0000256" key="4">
    <source>
        <dbReference type="ARBA" id="ARBA00023136"/>
    </source>
</evidence>
<protein>
    <recommendedName>
        <fullName evidence="10">Glycosyltransferase BC10</fullName>
    </recommendedName>
</protein>
<evidence type="ECO:0000313" key="9">
    <source>
        <dbReference type="Proteomes" id="UP000250321"/>
    </source>
</evidence>
<evidence type="ECO:0000256" key="6">
    <source>
        <dbReference type="SAM" id="MobiDB-lite"/>
    </source>
</evidence>
<dbReference type="OrthoDB" id="191334at2759"/>
<gene>
    <name evidence="8" type="ORF">Pyn_05330</name>
</gene>
<proteinExistence type="predicted"/>
<dbReference type="AlphaFoldDB" id="A0A314UP71"/>
<dbReference type="PANTHER" id="PTHR31042:SF60">
    <property type="entry name" value="CORE-2_I-BRANCHING BETA-1,6-N-ACETYLGLUCOSAMINYLTRANSFERASE FAMILY PROTEIN"/>
    <property type="match status" value="1"/>
</dbReference>
<keyword evidence="7" id="KW-0732">Signal</keyword>
<dbReference type="InterPro" id="IPR003406">
    <property type="entry name" value="Glyco_trans_14"/>
</dbReference>
<accession>A0A314UP71</accession>
<dbReference type="PANTHER" id="PTHR31042">
    <property type="entry name" value="CORE-2/I-BRANCHING BETA-1,6-N-ACETYLGLUCOSAMINYLTRANSFERASE FAMILY PROTEIN-RELATED"/>
    <property type="match status" value="1"/>
</dbReference>
<dbReference type="Proteomes" id="UP000250321">
    <property type="component" value="Unassembled WGS sequence"/>
</dbReference>
<dbReference type="EMBL" id="PJQY01003287">
    <property type="protein sequence ID" value="PQM38698.1"/>
    <property type="molecule type" value="Genomic_DNA"/>
</dbReference>
<dbReference type="GO" id="GO:0016020">
    <property type="term" value="C:membrane"/>
    <property type="evidence" value="ECO:0007669"/>
    <property type="project" value="UniProtKB-SubCell"/>
</dbReference>
<feature type="compositionally biased region" description="Basic and acidic residues" evidence="6">
    <location>
        <begin position="323"/>
        <end position="335"/>
    </location>
</feature>
<dbReference type="Pfam" id="PF02485">
    <property type="entry name" value="Branch"/>
    <property type="match status" value="1"/>
</dbReference>
<evidence type="ECO:0000256" key="1">
    <source>
        <dbReference type="ARBA" id="ARBA00004606"/>
    </source>
</evidence>
<name>A0A314UP71_PRUYE</name>
<keyword evidence="2" id="KW-0328">Glycosyltransferase</keyword>
<keyword evidence="4" id="KW-0472">Membrane</keyword>
<evidence type="ECO:0000256" key="5">
    <source>
        <dbReference type="ARBA" id="ARBA00023180"/>
    </source>
</evidence>
<evidence type="ECO:0000256" key="2">
    <source>
        <dbReference type="ARBA" id="ARBA00022676"/>
    </source>
</evidence>